<dbReference type="InterPro" id="IPR003140">
    <property type="entry name" value="PLipase/COase/thioEstase"/>
</dbReference>
<dbReference type="EMBL" id="SIHI01000001">
    <property type="protein sequence ID" value="TWT57554.1"/>
    <property type="molecule type" value="Genomic_DNA"/>
</dbReference>
<evidence type="ECO:0000256" key="2">
    <source>
        <dbReference type="ARBA" id="ARBA00022801"/>
    </source>
</evidence>
<dbReference type="Pfam" id="PF02230">
    <property type="entry name" value="Abhydrolase_2"/>
    <property type="match status" value="1"/>
</dbReference>
<proteinExistence type="inferred from homology"/>
<dbReference type="PANTHER" id="PTHR10655">
    <property type="entry name" value="LYSOPHOSPHOLIPASE-RELATED"/>
    <property type="match status" value="1"/>
</dbReference>
<protein>
    <submittedName>
        <fullName evidence="4">Phospholipase/Carboxylesterase</fullName>
    </submittedName>
</protein>
<keyword evidence="5" id="KW-1185">Reference proteome</keyword>
<sequence>MLCHGFGAPGDDLVQLGQYFQRILGADAERMTFVFPHAPISLAEGGFGDSRAWWHLDMERLNQAITSGDFRDMRRESPAELPHARTLFTQVVTELSSELEIPASRVVVGGFSQGSMLATDYALHAESKPAGLIVWSGTLLNEDVWRPLAPSLAKLPIFQSHGTTDPILPFEAAKWLHDLFRESGADAEFLEFRGPHTIPPEAIQNAALLIKEVLDTSSADNS</sequence>
<evidence type="ECO:0000259" key="3">
    <source>
        <dbReference type="Pfam" id="PF02230"/>
    </source>
</evidence>
<comment type="caution">
    <text evidence="4">The sequence shown here is derived from an EMBL/GenBank/DDBJ whole genome shotgun (WGS) entry which is preliminary data.</text>
</comment>
<name>A0A5C5X3F6_9PLAN</name>
<evidence type="ECO:0000313" key="4">
    <source>
        <dbReference type="EMBL" id="TWT57554.1"/>
    </source>
</evidence>
<evidence type="ECO:0000313" key="5">
    <source>
        <dbReference type="Proteomes" id="UP000317243"/>
    </source>
</evidence>
<dbReference type="PANTHER" id="PTHR10655:SF17">
    <property type="entry name" value="LYSOPHOSPHOLIPASE-LIKE PROTEIN 1"/>
    <property type="match status" value="1"/>
</dbReference>
<dbReference type="AlphaFoldDB" id="A0A5C5X3F6"/>
<dbReference type="GO" id="GO:0016787">
    <property type="term" value="F:hydrolase activity"/>
    <property type="evidence" value="ECO:0007669"/>
    <property type="project" value="UniProtKB-KW"/>
</dbReference>
<comment type="similarity">
    <text evidence="1">Belongs to the AB hydrolase superfamily. AB hydrolase 2 family.</text>
</comment>
<keyword evidence="2" id="KW-0378">Hydrolase</keyword>
<reference evidence="4 5" key="1">
    <citation type="submission" date="2019-02" db="EMBL/GenBank/DDBJ databases">
        <title>Deep-cultivation of Planctomycetes and their phenomic and genomic characterization uncovers novel biology.</title>
        <authorList>
            <person name="Wiegand S."/>
            <person name="Jogler M."/>
            <person name="Boedeker C."/>
            <person name="Pinto D."/>
            <person name="Vollmers J."/>
            <person name="Rivas-Marin E."/>
            <person name="Kohn T."/>
            <person name="Peeters S.H."/>
            <person name="Heuer A."/>
            <person name="Rast P."/>
            <person name="Oberbeckmann S."/>
            <person name="Bunk B."/>
            <person name="Jeske O."/>
            <person name="Meyerdierks A."/>
            <person name="Storesund J.E."/>
            <person name="Kallscheuer N."/>
            <person name="Luecker S."/>
            <person name="Lage O.M."/>
            <person name="Pohl T."/>
            <person name="Merkel B.J."/>
            <person name="Hornburger P."/>
            <person name="Mueller R.-W."/>
            <person name="Bruemmer F."/>
            <person name="Labrenz M."/>
            <person name="Spormann A.M."/>
            <person name="Op Den Camp H."/>
            <person name="Overmann J."/>
            <person name="Amann R."/>
            <person name="Jetten M.S.M."/>
            <person name="Mascher T."/>
            <person name="Medema M.H."/>
            <person name="Devos D.P."/>
            <person name="Kaster A.-K."/>
            <person name="Ovreas L."/>
            <person name="Rohde M."/>
            <person name="Galperin M.Y."/>
            <person name="Jogler C."/>
        </authorList>
    </citation>
    <scope>NUCLEOTIDE SEQUENCE [LARGE SCALE GENOMIC DNA]</scope>
    <source>
        <strain evidence="4 5">KOR42</strain>
    </source>
</reference>
<accession>A0A5C5X3F6</accession>
<feature type="domain" description="Phospholipase/carboxylesterase/thioesterase" evidence="3">
    <location>
        <begin position="2"/>
        <end position="210"/>
    </location>
</feature>
<dbReference type="SUPFAM" id="SSF53474">
    <property type="entry name" value="alpha/beta-Hydrolases"/>
    <property type="match status" value="1"/>
</dbReference>
<dbReference type="InterPro" id="IPR050565">
    <property type="entry name" value="LYPA1-2/EST-like"/>
</dbReference>
<dbReference type="Proteomes" id="UP000317243">
    <property type="component" value="Unassembled WGS sequence"/>
</dbReference>
<evidence type="ECO:0000256" key="1">
    <source>
        <dbReference type="ARBA" id="ARBA00006499"/>
    </source>
</evidence>
<dbReference type="Gene3D" id="3.40.50.1820">
    <property type="entry name" value="alpha/beta hydrolase"/>
    <property type="match status" value="1"/>
</dbReference>
<dbReference type="InterPro" id="IPR029058">
    <property type="entry name" value="AB_hydrolase_fold"/>
</dbReference>
<gene>
    <name evidence="4" type="ORF">KOR42_09150</name>
</gene>
<organism evidence="4 5">
    <name type="scientific">Thalassoglobus neptunius</name>
    <dbReference type="NCBI Taxonomy" id="1938619"/>
    <lineage>
        <taxon>Bacteria</taxon>
        <taxon>Pseudomonadati</taxon>
        <taxon>Planctomycetota</taxon>
        <taxon>Planctomycetia</taxon>
        <taxon>Planctomycetales</taxon>
        <taxon>Planctomycetaceae</taxon>
        <taxon>Thalassoglobus</taxon>
    </lineage>
</organism>